<dbReference type="Proteomes" id="UP001605036">
    <property type="component" value="Unassembled WGS sequence"/>
</dbReference>
<reference evidence="1 2" key="1">
    <citation type="submission" date="2024-09" db="EMBL/GenBank/DDBJ databases">
        <title>Chromosome-scale assembly of Riccia fluitans.</title>
        <authorList>
            <person name="Paukszto L."/>
            <person name="Sawicki J."/>
            <person name="Karawczyk K."/>
            <person name="Piernik-Szablinska J."/>
            <person name="Szczecinska M."/>
            <person name="Mazdziarz M."/>
        </authorList>
    </citation>
    <scope>NUCLEOTIDE SEQUENCE [LARGE SCALE GENOMIC DNA]</scope>
    <source>
        <strain evidence="1">Rf_01</strain>
        <tissue evidence="1">Aerial parts of the thallus</tissue>
    </source>
</reference>
<dbReference type="EMBL" id="JBHFFA010000003">
    <property type="protein sequence ID" value="KAL2633828.1"/>
    <property type="molecule type" value="Genomic_DNA"/>
</dbReference>
<evidence type="ECO:0000313" key="1">
    <source>
        <dbReference type="EMBL" id="KAL2633828.1"/>
    </source>
</evidence>
<comment type="caution">
    <text evidence="1">The sequence shown here is derived from an EMBL/GenBank/DDBJ whole genome shotgun (WGS) entry which is preliminary data.</text>
</comment>
<gene>
    <name evidence="1" type="ORF">R1flu_005307</name>
</gene>
<protein>
    <submittedName>
        <fullName evidence="1">Uncharacterized protein</fullName>
    </submittedName>
</protein>
<proteinExistence type="predicted"/>
<keyword evidence="2" id="KW-1185">Reference proteome</keyword>
<dbReference type="AlphaFoldDB" id="A0ABD1YST3"/>
<accession>A0ABD1YST3</accession>
<evidence type="ECO:0000313" key="2">
    <source>
        <dbReference type="Proteomes" id="UP001605036"/>
    </source>
</evidence>
<name>A0ABD1YST3_9MARC</name>
<organism evidence="1 2">
    <name type="scientific">Riccia fluitans</name>
    <dbReference type="NCBI Taxonomy" id="41844"/>
    <lineage>
        <taxon>Eukaryota</taxon>
        <taxon>Viridiplantae</taxon>
        <taxon>Streptophyta</taxon>
        <taxon>Embryophyta</taxon>
        <taxon>Marchantiophyta</taxon>
        <taxon>Marchantiopsida</taxon>
        <taxon>Marchantiidae</taxon>
        <taxon>Marchantiales</taxon>
        <taxon>Ricciaceae</taxon>
        <taxon>Riccia</taxon>
    </lineage>
</organism>
<sequence>MKSLPFIIQELLKEDFASLESEPEQWTKDYWRRVLGKAVRSTGGMLFDTKFDLKMKTRNAIDRKFSQSKLGTNGYPMAQFTDLFMQNIAMVMIALFKPHHTMYMLAHQVAFLEAIAHQ</sequence>